<dbReference type="EC" id="2.1.1.37" evidence="1"/>
<feature type="region of interest" description="Disordered" evidence="6">
    <location>
        <begin position="1"/>
        <end position="31"/>
    </location>
</feature>
<name>A0AA39YPT4_9PEZI</name>
<keyword evidence="4 5" id="KW-0949">S-adenosyl-L-methionine</keyword>
<feature type="region of interest" description="Disordered" evidence="6">
    <location>
        <begin position="783"/>
        <end position="856"/>
    </location>
</feature>
<dbReference type="GO" id="GO:0003886">
    <property type="term" value="F:DNA (cytosine-5-)-methyltransferase activity"/>
    <property type="evidence" value="ECO:0007669"/>
    <property type="project" value="UniProtKB-EC"/>
</dbReference>
<dbReference type="Gene3D" id="3.40.50.150">
    <property type="entry name" value="Vaccinia Virus protein VP39"/>
    <property type="match status" value="1"/>
</dbReference>
<proteinExistence type="inferred from homology"/>
<dbReference type="PANTHER" id="PTHR10629">
    <property type="entry name" value="CYTOSINE-SPECIFIC METHYLTRANSFERASE"/>
    <property type="match status" value="1"/>
</dbReference>
<dbReference type="SUPFAM" id="SSF53335">
    <property type="entry name" value="S-adenosyl-L-methionine-dependent methyltransferases"/>
    <property type="match status" value="1"/>
</dbReference>
<comment type="caution">
    <text evidence="7">The sequence shown here is derived from an EMBL/GenBank/DDBJ whole genome shotgun (WGS) entry which is preliminary data.</text>
</comment>
<dbReference type="EMBL" id="JAULSV010000001">
    <property type="protein sequence ID" value="KAK0656476.1"/>
    <property type="molecule type" value="Genomic_DNA"/>
</dbReference>
<reference evidence="7" key="1">
    <citation type="submission" date="2023-06" db="EMBL/GenBank/DDBJ databases">
        <title>Genome-scale phylogeny and comparative genomics of the fungal order Sordariales.</title>
        <authorList>
            <consortium name="Lawrence Berkeley National Laboratory"/>
            <person name="Hensen N."/>
            <person name="Bonometti L."/>
            <person name="Westerberg I."/>
            <person name="Brannstrom I.O."/>
            <person name="Guillou S."/>
            <person name="Cros-Aarteil S."/>
            <person name="Calhoun S."/>
            <person name="Haridas S."/>
            <person name="Kuo A."/>
            <person name="Mondo S."/>
            <person name="Pangilinan J."/>
            <person name="Riley R."/>
            <person name="Labutti K."/>
            <person name="Andreopoulos B."/>
            <person name="Lipzen A."/>
            <person name="Chen C."/>
            <person name="Yanf M."/>
            <person name="Daum C."/>
            <person name="Ng V."/>
            <person name="Clum A."/>
            <person name="Steindorff A."/>
            <person name="Ohm R."/>
            <person name="Martin F."/>
            <person name="Silar P."/>
            <person name="Natvig D."/>
            <person name="Lalanne C."/>
            <person name="Gautier V."/>
            <person name="Ament-Velasquez S.L."/>
            <person name="Kruys A."/>
            <person name="Hutchinson M.I."/>
            <person name="Powell A.J."/>
            <person name="Barry K."/>
            <person name="Miller A.N."/>
            <person name="Grigoriev I.V."/>
            <person name="Debuchy R."/>
            <person name="Gladieux P."/>
            <person name="Thoren M.H."/>
            <person name="Johannesson H."/>
        </authorList>
    </citation>
    <scope>NUCLEOTIDE SEQUENCE</scope>
    <source>
        <strain evidence="7">SMH2532-1</strain>
    </source>
</reference>
<comment type="similarity">
    <text evidence="5">Belongs to the class I-like SAM-binding methyltransferase superfamily. C5-methyltransferase family.</text>
</comment>
<accession>A0AA39YPT4</accession>
<organism evidence="7 8">
    <name type="scientific">Cercophora newfieldiana</name>
    <dbReference type="NCBI Taxonomy" id="92897"/>
    <lineage>
        <taxon>Eukaryota</taxon>
        <taxon>Fungi</taxon>
        <taxon>Dikarya</taxon>
        <taxon>Ascomycota</taxon>
        <taxon>Pezizomycotina</taxon>
        <taxon>Sordariomycetes</taxon>
        <taxon>Sordariomycetidae</taxon>
        <taxon>Sordariales</taxon>
        <taxon>Lasiosphaeriaceae</taxon>
        <taxon>Cercophora</taxon>
    </lineage>
</organism>
<evidence type="ECO:0000256" key="5">
    <source>
        <dbReference type="PROSITE-ProRule" id="PRU01016"/>
    </source>
</evidence>
<evidence type="ECO:0000256" key="2">
    <source>
        <dbReference type="ARBA" id="ARBA00022603"/>
    </source>
</evidence>
<keyword evidence="8" id="KW-1185">Reference proteome</keyword>
<protein>
    <recommendedName>
        <fullName evidence="1">DNA (cytosine-5-)-methyltransferase</fullName>
        <ecNumber evidence="1">2.1.1.37</ecNumber>
    </recommendedName>
</protein>
<dbReference type="PRINTS" id="PR00105">
    <property type="entry name" value="C5METTRFRASE"/>
</dbReference>
<dbReference type="GO" id="GO:0032259">
    <property type="term" value="P:methylation"/>
    <property type="evidence" value="ECO:0007669"/>
    <property type="project" value="UniProtKB-KW"/>
</dbReference>
<feature type="active site" evidence="5">
    <location>
        <position position="416"/>
    </location>
</feature>
<dbReference type="InterPro" id="IPR050390">
    <property type="entry name" value="C5-Methyltransferase"/>
</dbReference>
<dbReference type="Proteomes" id="UP001174936">
    <property type="component" value="Unassembled WGS sequence"/>
</dbReference>
<evidence type="ECO:0000256" key="4">
    <source>
        <dbReference type="ARBA" id="ARBA00022691"/>
    </source>
</evidence>
<dbReference type="Gene3D" id="3.90.120.10">
    <property type="entry name" value="DNA Methylase, subunit A, domain 2"/>
    <property type="match status" value="1"/>
</dbReference>
<evidence type="ECO:0000313" key="7">
    <source>
        <dbReference type="EMBL" id="KAK0656476.1"/>
    </source>
</evidence>
<evidence type="ECO:0000256" key="1">
    <source>
        <dbReference type="ARBA" id="ARBA00011975"/>
    </source>
</evidence>
<dbReference type="InterPro" id="IPR029063">
    <property type="entry name" value="SAM-dependent_MTases_sf"/>
</dbReference>
<dbReference type="GO" id="GO:0003677">
    <property type="term" value="F:DNA binding"/>
    <property type="evidence" value="ECO:0007669"/>
    <property type="project" value="TreeGrafter"/>
</dbReference>
<dbReference type="PANTHER" id="PTHR10629:SF52">
    <property type="entry name" value="DNA (CYTOSINE-5)-METHYLTRANSFERASE 1"/>
    <property type="match status" value="1"/>
</dbReference>
<sequence>MAEYVMSDPTNAGPPGHRYNPEEISDDDYEDDQVGRDLQALEQQVRNALHEVGTTPKTPIRIDDDDVAQQIEAEEKLEIDIENFIDLTDDVPCDSAQAAEPQDKGEKELEQHVHGRIRLKKGLTVELTKPLLVRFGPGSITPQFLKITSIVTKADATIYIRGLPYVQAKKLECQLPSKLNEVCHVVMVDNTNLQQEPWTVDVLPSQVLRVRELRTTNAAFPAHRFDKQDLVGMGKDWVQKNGPLVCRYRFIQFFNDMRKTTVRTREFALIRISEEEADEKYKVSDGAVLASWRGGKVRGGSFQPHGRRGEIINLDLDSDIDIAVPDARRGEQEKVKLAVGQRYSAGDTFSGAGGASRGMTQAGLNLQFTIDHWENAVESMKLNFPKPENYEMDIGDFIASDTIKHQVDMLHMSPPCQVYSPAHTVAGKNDAANMNALFTCTHLVEKTRPRVFTLEQTFGLLHKRFTPIFNILIGGFTIHAYSVRWKVINLATYGLPQPRKRLIIIGAGPGEKLPPFPEATHSEDGAGGLKPFVTAYQATAPARERRHRNNPLNFRGRFQKDRPKWDAHQPLPKTITCSGGENYHWSGKRDLTHLEYALLQGFPANHKFYDKMVKKQIGNAFPPLIVHLLYHHLTKWLDKCDNVDVSTRVSDPATWIVAGEGVANPVLISDGEDRDFVQFVKTARRPLRRSSVVETISSDESEIEIINNSGKRTRSLDDGVSARRQQKKQCVVIDDSEEDEAIAGPMGRVSLNQRSSVSRSTSTTAFSTWPMARLLFHRHTSNSGATVADEDDEPPLSDQESATLFGSSAPGTPRTPTPFRPRTPGSGGMSMIDLTGSGNARAKKQNGSFGDPFVLE</sequence>
<dbReference type="GO" id="GO:0044027">
    <property type="term" value="P:negative regulation of gene expression via chromosomal CpG island methylation"/>
    <property type="evidence" value="ECO:0007669"/>
    <property type="project" value="TreeGrafter"/>
</dbReference>
<keyword evidence="3 5" id="KW-0808">Transferase</keyword>
<dbReference type="PROSITE" id="PS51679">
    <property type="entry name" value="SAM_MT_C5"/>
    <property type="match status" value="1"/>
</dbReference>
<evidence type="ECO:0000313" key="8">
    <source>
        <dbReference type="Proteomes" id="UP001174936"/>
    </source>
</evidence>
<gene>
    <name evidence="7" type="ORF">B0T16DRAFT_38442</name>
</gene>
<dbReference type="AlphaFoldDB" id="A0AA39YPT4"/>
<dbReference type="InterPro" id="IPR001525">
    <property type="entry name" value="C5_MeTfrase"/>
</dbReference>
<dbReference type="Pfam" id="PF00145">
    <property type="entry name" value="DNA_methylase"/>
    <property type="match status" value="2"/>
</dbReference>
<keyword evidence="2 5" id="KW-0489">Methyltransferase</keyword>
<evidence type="ECO:0000256" key="3">
    <source>
        <dbReference type="ARBA" id="ARBA00022679"/>
    </source>
</evidence>
<evidence type="ECO:0000256" key="6">
    <source>
        <dbReference type="SAM" id="MobiDB-lite"/>
    </source>
</evidence>
<dbReference type="GO" id="GO:0005634">
    <property type="term" value="C:nucleus"/>
    <property type="evidence" value="ECO:0007669"/>
    <property type="project" value="TreeGrafter"/>
</dbReference>